<dbReference type="Proteomes" id="UP001055115">
    <property type="component" value="Unassembled WGS sequence"/>
</dbReference>
<dbReference type="AlphaFoldDB" id="A0AA37LEE5"/>
<evidence type="ECO:0000313" key="2">
    <source>
        <dbReference type="EMBL" id="GKT42702.1"/>
    </source>
</evidence>
<dbReference type="RefSeq" id="XP_049125052.1">
    <property type="nucleotide sequence ID" value="XM_049269095.1"/>
</dbReference>
<feature type="chain" id="PRO_5041305957" evidence="1">
    <location>
        <begin position="20"/>
        <end position="86"/>
    </location>
</feature>
<keyword evidence="1" id="KW-0732">Signal</keyword>
<dbReference type="EMBL" id="BQXU01000005">
    <property type="protein sequence ID" value="GKT42702.1"/>
    <property type="molecule type" value="Genomic_DNA"/>
</dbReference>
<evidence type="ECO:0000256" key="1">
    <source>
        <dbReference type="SAM" id="SignalP"/>
    </source>
</evidence>
<keyword evidence="3" id="KW-1185">Reference proteome</keyword>
<dbReference type="GeneID" id="73323685"/>
<gene>
    <name evidence="2" type="ORF">ColSpa_02883</name>
</gene>
<sequence>MGRLFKPLLFAALSAAVMATQDYEPLPDYMVLREYSITEQGQMVPVACPTCARCLTAGHGCFRCCVQDSCWCTCDGGGKCYAEVAA</sequence>
<name>A0AA37LEE5_9PEZI</name>
<proteinExistence type="predicted"/>
<comment type="caution">
    <text evidence="2">The sequence shown here is derived from an EMBL/GenBank/DDBJ whole genome shotgun (WGS) entry which is preliminary data.</text>
</comment>
<protein>
    <submittedName>
        <fullName evidence="2">Uncharacterized protein</fullName>
    </submittedName>
</protein>
<evidence type="ECO:0000313" key="3">
    <source>
        <dbReference type="Proteomes" id="UP001055115"/>
    </source>
</evidence>
<organism evidence="2 3">
    <name type="scientific">Colletotrichum spaethianum</name>
    <dbReference type="NCBI Taxonomy" id="700344"/>
    <lineage>
        <taxon>Eukaryota</taxon>
        <taxon>Fungi</taxon>
        <taxon>Dikarya</taxon>
        <taxon>Ascomycota</taxon>
        <taxon>Pezizomycotina</taxon>
        <taxon>Sordariomycetes</taxon>
        <taxon>Hypocreomycetidae</taxon>
        <taxon>Glomerellales</taxon>
        <taxon>Glomerellaceae</taxon>
        <taxon>Colletotrichum</taxon>
        <taxon>Colletotrichum spaethianum species complex</taxon>
    </lineage>
</organism>
<reference evidence="2 3" key="1">
    <citation type="submission" date="2022-03" db="EMBL/GenBank/DDBJ databases">
        <title>Genome data of Colletotrichum spp.</title>
        <authorList>
            <person name="Utami Y.D."/>
            <person name="Hiruma K."/>
        </authorList>
    </citation>
    <scope>NUCLEOTIDE SEQUENCE [LARGE SCALE GENOMIC DNA]</scope>
    <source>
        <strain evidence="2 3">MAFF 239500</strain>
    </source>
</reference>
<accession>A0AA37LEE5</accession>
<feature type="signal peptide" evidence="1">
    <location>
        <begin position="1"/>
        <end position="19"/>
    </location>
</feature>